<dbReference type="EMBL" id="CP044427">
    <property type="protein sequence ID" value="QFG68257.1"/>
    <property type="molecule type" value="Genomic_DNA"/>
</dbReference>
<dbReference type="Proteomes" id="UP000326546">
    <property type="component" value="Chromosome"/>
</dbReference>
<evidence type="ECO:0000313" key="3">
    <source>
        <dbReference type="Proteomes" id="UP000326546"/>
    </source>
</evidence>
<dbReference type="AlphaFoldDB" id="A0A5J6V3N9"/>
<gene>
    <name evidence="2" type="ORF">FY030_05580</name>
</gene>
<evidence type="ECO:0000313" key="2">
    <source>
        <dbReference type="EMBL" id="QFG68257.1"/>
    </source>
</evidence>
<dbReference type="RefSeq" id="WP_158060645.1">
    <property type="nucleotide sequence ID" value="NZ_CP044427.1"/>
</dbReference>
<evidence type="ECO:0000259" key="1">
    <source>
        <dbReference type="Pfam" id="PF20114"/>
    </source>
</evidence>
<dbReference type="KEGG" id="serw:FY030_05580"/>
<feature type="domain" description="DUF6504" evidence="1">
    <location>
        <begin position="1"/>
        <end position="113"/>
    </location>
</feature>
<dbReference type="InterPro" id="IPR045443">
    <property type="entry name" value="DUF6504"/>
</dbReference>
<organism evidence="2 3">
    <name type="scientific">Ornithinimicrobium pratense</name>
    <dbReference type="NCBI Taxonomy" id="2593973"/>
    <lineage>
        <taxon>Bacteria</taxon>
        <taxon>Bacillati</taxon>
        <taxon>Actinomycetota</taxon>
        <taxon>Actinomycetes</taxon>
        <taxon>Micrococcales</taxon>
        <taxon>Ornithinimicrobiaceae</taxon>
        <taxon>Ornithinimicrobium</taxon>
    </lineage>
</organism>
<sequence>MSRRYEEQVEVRLGAATEHGVRVEGALPTLWTEVGAQAQKVPTVFLWRGRVHLVRAVLGQWSQRVPWWRAEDHDGEDLERRVWRVEAGAGQSMGTGVYDLVQDDRWWLARVSD</sequence>
<accession>A0A5J6V3N9</accession>
<keyword evidence="3" id="KW-1185">Reference proteome</keyword>
<reference evidence="2 3" key="1">
    <citation type="submission" date="2019-09" db="EMBL/GenBank/DDBJ databases">
        <title>Serinicoccus pratensis sp. nov., isolated from meadow soil.</title>
        <authorList>
            <person name="Zhang W."/>
        </authorList>
    </citation>
    <scope>NUCLEOTIDE SEQUENCE [LARGE SCALE GENOMIC DNA]</scope>
    <source>
        <strain evidence="2 3">W204</strain>
    </source>
</reference>
<dbReference type="Pfam" id="PF20114">
    <property type="entry name" value="DUF6504"/>
    <property type="match status" value="1"/>
</dbReference>
<dbReference type="OrthoDB" id="5243842at2"/>
<name>A0A5J6V3N9_9MICO</name>
<proteinExistence type="predicted"/>
<protein>
    <recommendedName>
        <fullName evidence="1">DUF6504 domain-containing protein</fullName>
    </recommendedName>
</protein>